<keyword evidence="3" id="KW-1185">Reference proteome</keyword>
<dbReference type="SUPFAM" id="SSF47266">
    <property type="entry name" value="4-helical cytokines"/>
    <property type="match status" value="1"/>
</dbReference>
<dbReference type="PANTHER" id="PTHR10511">
    <property type="entry name" value="GRANULOCYTE COLONY-STIMULATING FACTOR"/>
    <property type="match status" value="1"/>
</dbReference>
<evidence type="ECO:0000313" key="2">
    <source>
        <dbReference type="EMBL" id="KAK9530585.1"/>
    </source>
</evidence>
<dbReference type="GO" id="GO:0005125">
    <property type="term" value="F:cytokine activity"/>
    <property type="evidence" value="ECO:0007669"/>
    <property type="project" value="InterPro"/>
</dbReference>
<dbReference type="AlphaFoldDB" id="A0AAW1F7K4"/>
<keyword evidence="1" id="KW-0732">Signal</keyword>
<reference evidence="2 3" key="1">
    <citation type="journal article" date="2024" name="Genome Biol. Evol.">
        <title>Chromosome-level genome assembly of the viviparous eelpout Zoarces viviparus.</title>
        <authorList>
            <person name="Fuhrmann N."/>
            <person name="Brasseur M.V."/>
            <person name="Bakowski C.E."/>
            <person name="Podsiadlowski L."/>
            <person name="Prost S."/>
            <person name="Krehenwinkel H."/>
            <person name="Mayer C."/>
        </authorList>
    </citation>
    <scope>NUCLEOTIDE SEQUENCE [LARGE SCALE GENOMIC DNA]</scope>
    <source>
        <strain evidence="2">NO-MEL_2022_Ind0_liver</strain>
    </source>
</reference>
<dbReference type="InterPro" id="IPR009079">
    <property type="entry name" value="4_helix_cytokine-like_core"/>
</dbReference>
<evidence type="ECO:0000256" key="1">
    <source>
        <dbReference type="SAM" id="SignalP"/>
    </source>
</evidence>
<organism evidence="2 3">
    <name type="scientific">Zoarces viviparus</name>
    <name type="common">Viviparous eelpout</name>
    <name type="synonym">Blennius viviparus</name>
    <dbReference type="NCBI Taxonomy" id="48416"/>
    <lineage>
        <taxon>Eukaryota</taxon>
        <taxon>Metazoa</taxon>
        <taxon>Chordata</taxon>
        <taxon>Craniata</taxon>
        <taxon>Vertebrata</taxon>
        <taxon>Euteleostomi</taxon>
        <taxon>Actinopterygii</taxon>
        <taxon>Neopterygii</taxon>
        <taxon>Teleostei</taxon>
        <taxon>Neoteleostei</taxon>
        <taxon>Acanthomorphata</taxon>
        <taxon>Eupercaria</taxon>
        <taxon>Perciformes</taxon>
        <taxon>Cottioidei</taxon>
        <taxon>Zoarcales</taxon>
        <taxon>Zoarcidae</taxon>
        <taxon>Zoarcinae</taxon>
        <taxon>Zoarces</taxon>
    </lineage>
</organism>
<feature type="signal peptide" evidence="1">
    <location>
        <begin position="1"/>
        <end position="19"/>
    </location>
</feature>
<accession>A0AAW1F7K4</accession>
<dbReference type="Gene3D" id="1.20.1250.10">
    <property type="match status" value="1"/>
</dbReference>
<feature type="chain" id="PRO_5043844674" evidence="1">
    <location>
        <begin position="20"/>
        <end position="207"/>
    </location>
</feature>
<comment type="caution">
    <text evidence="2">The sequence shown here is derived from an EMBL/GenBank/DDBJ whole genome shotgun (WGS) entry which is preliminary data.</text>
</comment>
<evidence type="ECO:0000313" key="3">
    <source>
        <dbReference type="Proteomes" id="UP001488805"/>
    </source>
</evidence>
<protein>
    <submittedName>
        <fullName evidence="2">Uncharacterized protein</fullName>
    </submittedName>
</protein>
<proteinExistence type="predicted"/>
<dbReference type="InterPro" id="IPR040117">
    <property type="entry name" value="GCSF/MGF"/>
</dbReference>
<dbReference type="EMBL" id="JBCEZU010000100">
    <property type="protein sequence ID" value="KAK9530585.1"/>
    <property type="molecule type" value="Genomic_DNA"/>
</dbReference>
<name>A0AAW1F7K4_ZOAVI</name>
<gene>
    <name evidence="2" type="ORF">VZT92_012076</name>
</gene>
<dbReference type="Proteomes" id="UP001488805">
    <property type="component" value="Unassembled WGS sequence"/>
</dbReference>
<sequence>MDILIVFAIPCYMATFARGAPPAERSTLVEGQQFQDLVQRSHGLTQKILSSIPDTHTSCIHVETLQLNSSENAKLAYMASTIGIPSAPVLRVVSENFTLETSLIRMSEGLQLHRALLSSVSPQLENKLAGLLADIKDLIIQINKMLKMARAEAVVQPSPTPVALRLSGEYDVQVAAHLTLVQLQAFGQDMLRCLRGLDQSNGDETES</sequence>
<dbReference type="PANTHER" id="PTHR10511:SF2">
    <property type="entry name" value="GRANULOCYTE COLONY-STIMULATING FACTOR"/>
    <property type="match status" value="1"/>
</dbReference>
<dbReference type="GO" id="GO:0045639">
    <property type="term" value="P:positive regulation of myeloid cell differentiation"/>
    <property type="evidence" value="ECO:0007669"/>
    <property type="project" value="InterPro"/>
</dbReference>